<reference evidence="2" key="1">
    <citation type="submission" date="2021-02" db="EMBL/GenBank/DDBJ databases">
        <authorList>
            <person name="Nowell W R."/>
        </authorList>
    </citation>
    <scope>NUCLEOTIDE SEQUENCE</scope>
</reference>
<keyword evidence="3" id="KW-1185">Reference proteome</keyword>
<accession>A0A814RF83</accession>
<sequence length="635" mass="71333">MLSTTTTTTTTTIQRSPIIDIIGSDYDSDYMSQTYLNRTSSYASCYSSNPNHISNSPMNRHGSIESLLHGHSKSNPANIRVLVRKNFEPFAQAHISVTKGTIVTALFSRGPWLYIQIDSTGKTGYIPRMICSSYHKSLQPTNLSNSSIDSSLIKDDEMFLKTDRYSNRPYKQVMNRYLSHSSAIIDETKPRRSKVYFDERERRNTYTLPISPRTKGTLGKDRRLTLNSINCPLGSPLNKQDSSTNSNIEIRTTITRDTDSSSTQDSGYSESTPFFLVQQATPENEQQTIHSFLNTSKKSHAIPHYATIRRPSLLKVPDPSQHQQKQLNALQIHRQTLHNGCSMNDIIIDDSIKRHSYGAFDEVDSSNSKLMSSNSTRRLPEFALIRNVRRDKTQIKPSIYNLPKSHIQIPASIFLNHHRQKQQFGSSHSAFRPVQPANIFKRASSEGHSPSSTSSSSSAAASLSNSNSSIQEQTQPKTRRRLSFDLRVPALLSLKSNSLTRSVCDQSSTAVAKATIGKLNQFSRTMSDILCDQFSEINLDAIEKDSLIQHQSKATHQSQQCLFTVIKDYRSSRASFAVKRGDSVYVVKQVGRACYLIRKPTNGQTGFIPKALLVPAATTKVDTFLKMHEYRETII</sequence>
<dbReference type="Proteomes" id="UP000663828">
    <property type="component" value="Unassembled WGS sequence"/>
</dbReference>
<organism evidence="2 3">
    <name type="scientific">Adineta ricciae</name>
    <name type="common">Rotifer</name>
    <dbReference type="NCBI Taxonomy" id="249248"/>
    <lineage>
        <taxon>Eukaryota</taxon>
        <taxon>Metazoa</taxon>
        <taxon>Spiralia</taxon>
        <taxon>Gnathifera</taxon>
        <taxon>Rotifera</taxon>
        <taxon>Eurotatoria</taxon>
        <taxon>Bdelloidea</taxon>
        <taxon>Adinetida</taxon>
        <taxon>Adinetidae</taxon>
        <taxon>Adineta</taxon>
    </lineage>
</organism>
<evidence type="ECO:0000313" key="3">
    <source>
        <dbReference type="Proteomes" id="UP000663828"/>
    </source>
</evidence>
<feature type="compositionally biased region" description="Low complexity" evidence="1">
    <location>
        <begin position="446"/>
        <end position="469"/>
    </location>
</feature>
<evidence type="ECO:0008006" key="4">
    <source>
        <dbReference type="Google" id="ProtNLM"/>
    </source>
</evidence>
<dbReference type="AlphaFoldDB" id="A0A814RF83"/>
<evidence type="ECO:0000313" key="2">
    <source>
        <dbReference type="EMBL" id="CAF1132396.1"/>
    </source>
</evidence>
<proteinExistence type="predicted"/>
<dbReference type="SUPFAM" id="SSF50044">
    <property type="entry name" value="SH3-domain"/>
    <property type="match status" value="1"/>
</dbReference>
<dbReference type="EMBL" id="CAJNOR010001378">
    <property type="protein sequence ID" value="CAF1132396.1"/>
    <property type="molecule type" value="Genomic_DNA"/>
</dbReference>
<feature type="region of interest" description="Disordered" evidence="1">
    <location>
        <begin position="442"/>
        <end position="479"/>
    </location>
</feature>
<evidence type="ECO:0000256" key="1">
    <source>
        <dbReference type="SAM" id="MobiDB-lite"/>
    </source>
</evidence>
<comment type="caution">
    <text evidence="2">The sequence shown here is derived from an EMBL/GenBank/DDBJ whole genome shotgun (WGS) entry which is preliminary data.</text>
</comment>
<gene>
    <name evidence="2" type="ORF">XAT740_LOCUS19974</name>
</gene>
<name>A0A814RF83_ADIRI</name>
<protein>
    <recommendedName>
        <fullName evidence="4">SH3 domain-containing protein</fullName>
    </recommendedName>
</protein>
<dbReference type="InterPro" id="IPR036028">
    <property type="entry name" value="SH3-like_dom_sf"/>
</dbReference>